<dbReference type="GO" id="GO:0006355">
    <property type="term" value="P:regulation of DNA-templated transcription"/>
    <property type="evidence" value="ECO:0007669"/>
    <property type="project" value="InterPro"/>
</dbReference>
<dbReference type="PROSITE" id="PS50112">
    <property type="entry name" value="PAS"/>
    <property type="match status" value="1"/>
</dbReference>
<evidence type="ECO:0000259" key="10">
    <source>
        <dbReference type="PROSITE" id="PS50112"/>
    </source>
</evidence>
<dbReference type="InterPro" id="IPR003661">
    <property type="entry name" value="HisK_dim/P_dom"/>
</dbReference>
<dbReference type="SMART" id="SM00388">
    <property type="entry name" value="HisKA"/>
    <property type="match status" value="1"/>
</dbReference>
<protein>
    <recommendedName>
        <fullName evidence="2">histidine kinase</fullName>
        <ecNumber evidence="2">2.7.13.3</ecNumber>
    </recommendedName>
</protein>
<dbReference type="PROSITE" id="PS50113">
    <property type="entry name" value="PAC"/>
    <property type="match status" value="1"/>
</dbReference>
<evidence type="ECO:0000256" key="8">
    <source>
        <dbReference type="ARBA" id="ARBA00023012"/>
    </source>
</evidence>
<keyword evidence="5" id="KW-0547">Nucleotide-binding</keyword>
<dbReference type="InterPro" id="IPR003594">
    <property type="entry name" value="HATPase_dom"/>
</dbReference>
<dbReference type="Gene3D" id="3.30.565.10">
    <property type="entry name" value="Histidine kinase-like ATPase, C-terminal domain"/>
    <property type="match status" value="1"/>
</dbReference>
<keyword evidence="4" id="KW-0808">Transferase</keyword>
<dbReference type="SMART" id="SM00387">
    <property type="entry name" value="HATPase_c"/>
    <property type="match status" value="1"/>
</dbReference>
<dbReference type="Gene3D" id="3.30.450.20">
    <property type="entry name" value="PAS domain"/>
    <property type="match status" value="1"/>
</dbReference>
<evidence type="ECO:0000256" key="4">
    <source>
        <dbReference type="ARBA" id="ARBA00022679"/>
    </source>
</evidence>
<evidence type="ECO:0000256" key="2">
    <source>
        <dbReference type="ARBA" id="ARBA00012438"/>
    </source>
</evidence>
<accession>A0A1G9M4A1</accession>
<dbReference type="InterPro" id="IPR036097">
    <property type="entry name" value="HisK_dim/P_sf"/>
</dbReference>
<keyword evidence="13" id="KW-1185">Reference proteome</keyword>
<evidence type="ECO:0000313" key="12">
    <source>
        <dbReference type="EMBL" id="SDL69122.1"/>
    </source>
</evidence>
<dbReference type="EMBL" id="FNHF01000001">
    <property type="protein sequence ID" value="SDL69122.1"/>
    <property type="molecule type" value="Genomic_DNA"/>
</dbReference>
<evidence type="ECO:0000256" key="6">
    <source>
        <dbReference type="ARBA" id="ARBA00022777"/>
    </source>
</evidence>
<dbReference type="Gene3D" id="3.30.450.40">
    <property type="match status" value="1"/>
</dbReference>
<feature type="domain" description="Histidine kinase" evidence="9">
    <location>
        <begin position="328"/>
        <end position="533"/>
    </location>
</feature>
<dbReference type="InterPro" id="IPR035965">
    <property type="entry name" value="PAS-like_dom_sf"/>
</dbReference>
<dbReference type="AlphaFoldDB" id="A0A1G9M4A1"/>
<dbReference type="Pfam" id="PF00512">
    <property type="entry name" value="HisKA"/>
    <property type="match status" value="1"/>
</dbReference>
<keyword evidence="8" id="KW-0902">Two-component regulatory system</keyword>
<organism evidence="12 13">
    <name type="scientific">Sediminibacillus halophilus</name>
    <dbReference type="NCBI Taxonomy" id="482461"/>
    <lineage>
        <taxon>Bacteria</taxon>
        <taxon>Bacillati</taxon>
        <taxon>Bacillota</taxon>
        <taxon>Bacilli</taxon>
        <taxon>Bacillales</taxon>
        <taxon>Bacillaceae</taxon>
        <taxon>Sediminibacillus</taxon>
    </lineage>
</organism>
<dbReference type="InterPro" id="IPR000014">
    <property type="entry name" value="PAS"/>
</dbReference>
<comment type="catalytic activity">
    <reaction evidence="1">
        <text>ATP + protein L-histidine = ADP + protein N-phospho-L-histidine.</text>
        <dbReference type="EC" id="2.7.13.3"/>
    </reaction>
</comment>
<dbReference type="NCBIfam" id="TIGR00229">
    <property type="entry name" value="sensory_box"/>
    <property type="match status" value="1"/>
</dbReference>
<feature type="domain" description="PAS" evidence="10">
    <location>
        <begin position="201"/>
        <end position="239"/>
    </location>
</feature>
<dbReference type="CDD" id="cd00082">
    <property type="entry name" value="HisKA"/>
    <property type="match status" value="1"/>
</dbReference>
<evidence type="ECO:0000256" key="3">
    <source>
        <dbReference type="ARBA" id="ARBA00022553"/>
    </source>
</evidence>
<dbReference type="GO" id="GO:0000155">
    <property type="term" value="F:phosphorelay sensor kinase activity"/>
    <property type="evidence" value="ECO:0007669"/>
    <property type="project" value="InterPro"/>
</dbReference>
<dbReference type="InterPro" id="IPR013767">
    <property type="entry name" value="PAS_fold"/>
</dbReference>
<evidence type="ECO:0000313" key="13">
    <source>
        <dbReference type="Proteomes" id="UP000182347"/>
    </source>
</evidence>
<reference evidence="13" key="1">
    <citation type="submission" date="2016-10" db="EMBL/GenBank/DDBJ databases">
        <authorList>
            <person name="Varghese N."/>
            <person name="Submissions S."/>
        </authorList>
    </citation>
    <scope>NUCLEOTIDE SEQUENCE [LARGE SCALE GENOMIC DNA]</scope>
    <source>
        <strain evidence="13">CGMCC 1.6199</strain>
    </source>
</reference>
<dbReference type="InterPro" id="IPR005467">
    <property type="entry name" value="His_kinase_dom"/>
</dbReference>
<dbReference type="Proteomes" id="UP000182347">
    <property type="component" value="Unassembled WGS sequence"/>
</dbReference>
<dbReference type="SUPFAM" id="SSF55785">
    <property type="entry name" value="PYP-like sensor domain (PAS domain)"/>
    <property type="match status" value="1"/>
</dbReference>
<dbReference type="EC" id="2.7.13.3" evidence="2"/>
<dbReference type="PANTHER" id="PTHR43065">
    <property type="entry name" value="SENSOR HISTIDINE KINASE"/>
    <property type="match status" value="1"/>
</dbReference>
<dbReference type="PROSITE" id="PS50109">
    <property type="entry name" value="HIS_KIN"/>
    <property type="match status" value="1"/>
</dbReference>
<dbReference type="OrthoDB" id="9784397at2"/>
<dbReference type="InterPro" id="IPR000700">
    <property type="entry name" value="PAS-assoc_C"/>
</dbReference>
<dbReference type="Pfam" id="PF02518">
    <property type="entry name" value="HATPase_c"/>
    <property type="match status" value="1"/>
</dbReference>
<dbReference type="InterPro" id="IPR036890">
    <property type="entry name" value="HATPase_C_sf"/>
</dbReference>
<feature type="domain" description="PAC" evidence="11">
    <location>
        <begin position="262"/>
        <end position="315"/>
    </location>
</feature>
<evidence type="ECO:0000256" key="5">
    <source>
        <dbReference type="ARBA" id="ARBA00022741"/>
    </source>
</evidence>
<dbReference type="GO" id="GO:0005524">
    <property type="term" value="F:ATP binding"/>
    <property type="evidence" value="ECO:0007669"/>
    <property type="project" value="UniProtKB-KW"/>
</dbReference>
<dbReference type="RefSeq" id="WP_083334668.1">
    <property type="nucleotide sequence ID" value="NZ_FNHF01000001.1"/>
</dbReference>
<dbReference type="Gene3D" id="1.10.287.130">
    <property type="match status" value="1"/>
</dbReference>
<keyword evidence="3" id="KW-0597">Phosphoprotein</keyword>
<gene>
    <name evidence="12" type="ORF">SAMN05216244_0417</name>
</gene>
<evidence type="ECO:0000259" key="11">
    <source>
        <dbReference type="PROSITE" id="PS50113"/>
    </source>
</evidence>
<evidence type="ECO:0000256" key="7">
    <source>
        <dbReference type="ARBA" id="ARBA00022840"/>
    </source>
</evidence>
<sequence length="539" mass="60004">MKDFTQYIQESKAACESIYGMSPEEIPFLKVGLTKEQLQQKQNKYGKVLTIVKEFMKKLIEYLDGVPTLIVTTDSEGYVLEIFGDTGIKQMVDSLGITIGARFDEKDVGTNSVSLALKHGEPIGLIGDDHYHDCLAGVACYSAPFSYSDSNQLAGTVSIMTLVDFANQFHLGLLSSAVDTIEGEIRLQEQNHKLYLLNQVLINSAPLGIIMTDDSGGILEYNPGAEEILGIPKKEAIPKGIGGIKGLSEYVVRALQRQEKIENTETTLIDHKNGHERICLVDVLPLYDSFHRLTGAFAQFRDMTNYHELQKQVIQSEKLSAVGKLGAGFAHEIRNPLSSIIGLVQLLKENNEHNKYLQIITDELERMKTLVNQFVLLGKPTKLQKTNSDIVQLIRNTVELMNSNARLNKVQMEFVSEETELFVPIDESQVKQVLINFIKNAVEAMPDGGLLLIQLQVNKKEKEFRITIQDEGEGMTQAEVERLGTPFFTTKESGLGMGIPICFDIAKAHNGFINVESAKGRGTSIHLVFPLQNGMRRKN</sequence>
<proteinExistence type="predicted"/>
<evidence type="ECO:0000256" key="1">
    <source>
        <dbReference type="ARBA" id="ARBA00000085"/>
    </source>
</evidence>
<dbReference type="CDD" id="cd00130">
    <property type="entry name" value="PAS"/>
    <property type="match status" value="1"/>
</dbReference>
<dbReference type="STRING" id="482461.SAMN05216244_0417"/>
<name>A0A1G9M4A1_9BACI</name>
<dbReference type="SUPFAM" id="SSF47384">
    <property type="entry name" value="Homodimeric domain of signal transducing histidine kinase"/>
    <property type="match status" value="1"/>
</dbReference>
<keyword evidence="7" id="KW-0067">ATP-binding</keyword>
<evidence type="ECO:0000259" key="9">
    <source>
        <dbReference type="PROSITE" id="PS50109"/>
    </source>
</evidence>
<dbReference type="PRINTS" id="PR00344">
    <property type="entry name" value="BCTRLSENSOR"/>
</dbReference>
<dbReference type="InterPro" id="IPR004358">
    <property type="entry name" value="Sig_transdc_His_kin-like_C"/>
</dbReference>
<dbReference type="PANTHER" id="PTHR43065:SF10">
    <property type="entry name" value="PEROXIDE STRESS-ACTIVATED HISTIDINE KINASE MAK3"/>
    <property type="match status" value="1"/>
</dbReference>
<dbReference type="Pfam" id="PF00989">
    <property type="entry name" value="PAS"/>
    <property type="match status" value="1"/>
</dbReference>
<dbReference type="SUPFAM" id="SSF55874">
    <property type="entry name" value="ATPase domain of HSP90 chaperone/DNA topoisomerase II/histidine kinase"/>
    <property type="match status" value="1"/>
</dbReference>
<dbReference type="InterPro" id="IPR029016">
    <property type="entry name" value="GAF-like_dom_sf"/>
</dbReference>
<keyword evidence="6" id="KW-0418">Kinase</keyword>